<dbReference type="Gene3D" id="6.10.250.370">
    <property type="match status" value="1"/>
</dbReference>
<feature type="compositionally biased region" description="Basic residues" evidence="1">
    <location>
        <begin position="237"/>
        <end position="250"/>
    </location>
</feature>
<reference evidence="2 3" key="1">
    <citation type="submission" date="2015-01" db="EMBL/GenBank/DDBJ databases">
        <title>The Genome Sequence of Fonsecaea multimorphosa CBS 102226.</title>
        <authorList>
            <consortium name="The Broad Institute Genomics Platform"/>
            <person name="Cuomo C."/>
            <person name="de Hoog S."/>
            <person name="Gorbushina A."/>
            <person name="Stielow B."/>
            <person name="Teixiera M."/>
            <person name="Abouelleil A."/>
            <person name="Chapman S.B."/>
            <person name="Priest M."/>
            <person name="Young S.K."/>
            <person name="Wortman J."/>
            <person name="Nusbaum C."/>
            <person name="Birren B."/>
        </authorList>
    </citation>
    <scope>NUCLEOTIDE SEQUENCE [LARGE SCALE GENOMIC DNA]</scope>
    <source>
        <strain evidence="2 3">CBS 102226</strain>
    </source>
</reference>
<dbReference type="EMBL" id="KN848081">
    <property type="protein sequence ID" value="KIX95492.1"/>
    <property type="molecule type" value="Genomic_DNA"/>
</dbReference>
<name>A0A0D2JQ69_9EURO</name>
<feature type="compositionally biased region" description="Basic and acidic residues" evidence="1">
    <location>
        <begin position="44"/>
        <end position="62"/>
    </location>
</feature>
<dbReference type="GeneID" id="27714358"/>
<accession>A0A0D2JQ69</accession>
<organism evidence="2 3">
    <name type="scientific">Fonsecaea multimorphosa CBS 102226</name>
    <dbReference type="NCBI Taxonomy" id="1442371"/>
    <lineage>
        <taxon>Eukaryota</taxon>
        <taxon>Fungi</taxon>
        <taxon>Dikarya</taxon>
        <taxon>Ascomycota</taxon>
        <taxon>Pezizomycotina</taxon>
        <taxon>Eurotiomycetes</taxon>
        <taxon>Chaetothyriomycetidae</taxon>
        <taxon>Chaetothyriales</taxon>
        <taxon>Herpotrichiellaceae</taxon>
        <taxon>Fonsecaea</taxon>
    </lineage>
</organism>
<feature type="region of interest" description="Disordered" evidence="1">
    <location>
        <begin position="22"/>
        <end position="96"/>
    </location>
</feature>
<dbReference type="AlphaFoldDB" id="A0A0D2JQ69"/>
<evidence type="ECO:0000313" key="2">
    <source>
        <dbReference type="EMBL" id="KIX95492.1"/>
    </source>
</evidence>
<evidence type="ECO:0000313" key="3">
    <source>
        <dbReference type="Proteomes" id="UP000053411"/>
    </source>
</evidence>
<feature type="compositionally biased region" description="Basic and acidic residues" evidence="1">
    <location>
        <begin position="206"/>
        <end position="227"/>
    </location>
</feature>
<dbReference type="RefSeq" id="XP_016629615.1">
    <property type="nucleotide sequence ID" value="XM_016779108.1"/>
</dbReference>
<proteinExistence type="predicted"/>
<feature type="region of interest" description="Disordered" evidence="1">
    <location>
        <begin position="201"/>
        <end position="267"/>
    </location>
</feature>
<dbReference type="Proteomes" id="UP000053411">
    <property type="component" value="Unassembled WGS sequence"/>
</dbReference>
<feature type="compositionally biased region" description="Polar residues" evidence="1">
    <location>
        <begin position="84"/>
        <end position="96"/>
    </location>
</feature>
<dbReference type="OrthoDB" id="10619648at2759"/>
<keyword evidence="3" id="KW-1185">Reference proteome</keyword>
<sequence length="267" mass="30864">MSSSKTTKVLPENWEACVESRKAAQKAAAEEERAIRQQAIAQEAKGDLSGDKRAFDRPHTRPEPIPTKLPLPSNENDVPVPLSLSLNDDFTDESPISSISRLQEELRRERDQHALCQENLRDAESRRDKLENDLEVARRELELATEAVHEKEYERHLKVRDRLKEQLKDVRGECDELRRQRRELEARIDELEKENRRMNQLGQKIQGEHEPLTQKDVNVKESLKKESLQSAPSSSRQSKKTSGRKVRPKPRMVERKGVRLLLYPAAT</sequence>
<protein>
    <submittedName>
        <fullName evidence="2">Uncharacterized protein</fullName>
    </submittedName>
</protein>
<dbReference type="VEuPathDB" id="FungiDB:Z520_08612"/>
<gene>
    <name evidence="2" type="ORF">Z520_08612</name>
</gene>
<feature type="compositionally biased region" description="Basic and acidic residues" evidence="1">
    <location>
        <begin position="22"/>
        <end position="35"/>
    </location>
</feature>
<evidence type="ECO:0000256" key="1">
    <source>
        <dbReference type="SAM" id="MobiDB-lite"/>
    </source>
</evidence>